<keyword evidence="2" id="KW-0812">Transmembrane</keyword>
<keyword evidence="2" id="KW-1133">Transmembrane helix</keyword>
<evidence type="ECO:0000256" key="1">
    <source>
        <dbReference type="SAM" id="MobiDB-lite"/>
    </source>
</evidence>
<proteinExistence type="predicted"/>
<reference evidence="4" key="1">
    <citation type="journal article" date="2019" name="Int. J. Syst. Evol. Microbiol.">
        <title>The Global Catalogue of Microorganisms (GCM) 10K type strain sequencing project: providing services to taxonomists for standard genome sequencing and annotation.</title>
        <authorList>
            <consortium name="The Broad Institute Genomics Platform"/>
            <consortium name="The Broad Institute Genome Sequencing Center for Infectious Disease"/>
            <person name="Wu L."/>
            <person name="Ma J."/>
        </authorList>
    </citation>
    <scope>NUCLEOTIDE SEQUENCE [LARGE SCALE GENOMIC DNA]</scope>
    <source>
        <strain evidence="4">CGMCC 4.7330</strain>
    </source>
</reference>
<feature type="transmembrane region" description="Helical" evidence="2">
    <location>
        <begin position="308"/>
        <end position="327"/>
    </location>
</feature>
<organism evidence="3 4">
    <name type="scientific">Nocardia jiangsuensis</name>
    <dbReference type="NCBI Taxonomy" id="1691563"/>
    <lineage>
        <taxon>Bacteria</taxon>
        <taxon>Bacillati</taxon>
        <taxon>Actinomycetota</taxon>
        <taxon>Actinomycetes</taxon>
        <taxon>Mycobacteriales</taxon>
        <taxon>Nocardiaceae</taxon>
        <taxon>Nocardia</taxon>
    </lineage>
</organism>
<feature type="transmembrane region" description="Helical" evidence="2">
    <location>
        <begin position="339"/>
        <end position="361"/>
    </location>
</feature>
<evidence type="ECO:0000256" key="2">
    <source>
        <dbReference type="SAM" id="Phobius"/>
    </source>
</evidence>
<keyword evidence="4" id="KW-1185">Reference proteome</keyword>
<dbReference type="RefSeq" id="WP_378610236.1">
    <property type="nucleotide sequence ID" value="NZ_JBHSAX010000002.1"/>
</dbReference>
<feature type="transmembrane region" description="Helical" evidence="2">
    <location>
        <begin position="373"/>
        <end position="396"/>
    </location>
</feature>
<feature type="compositionally biased region" description="Low complexity" evidence="1">
    <location>
        <begin position="600"/>
        <end position="613"/>
    </location>
</feature>
<feature type="region of interest" description="Disordered" evidence="1">
    <location>
        <begin position="458"/>
        <end position="634"/>
    </location>
</feature>
<feature type="transmembrane region" description="Helical" evidence="2">
    <location>
        <begin position="250"/>
        <end position="271"/>
    </location>
</feature>
<feature type="transmembrane region" description="Helical" evidence="2">
    <location>
        <begin position="98"/>
        <end position="118"/>
    </location>
</feature>
<feature type="compositionally biased region" description="Acidic residues" evidence="1">
    <location>
        <begin position="583"/>
        <end position="597"/>
    </location>
</feature>
<feature type="compositionally biased region" description="Basic and acidic residues" evidence="1">
    <location>
        <begin position="458"/>
        <end position="472"/>
    </location>
</feature>
<feature type="transmembrane region" description="Helical" evidence="2">
    <location>
        <begin position="53"/>
        <end position="86"/>
    </location>
</feature>
<feature type="transmembrane region" description="Helical" evidence="2">
    <location>
        <begin position="207"/>
        <end position="230"/>
    </location>
</feature>
<feature type="compositionally biased region" description="Acidic residues" evidence="1">
    <location>
        <begin position="616"/>
        <end position="625"/>
    </location>
</feature>
<feature type="region of interest" description="Disordered" evidence="1">
    <location>
        <begin position="1"/>
        <end position="32"/>
    </location>
</feature>
<evidence type="ECO:0000313" key="3">
    <source>
        <dbReference type="EMBL" id="MFC3960455.1"/>
    </source>
</evidence>
<feature type="transmembrane region" description="Helical" evidence="2">
    <location>
        <begin position="167"/>
        <end position="186"/>
    </location>
</feature>
<comment type="caution">
    <text evidence="3">The sequence shown here is derived from an EMBL/GenBank/DDBJ whole genome shotgun (WGS) entry which is preliminary data.</text>
</comment>
<dbReference type="EMBL" id="JBHSAX010000002">
    <property type="protein sequence ID" value="MFC3960455.1"/>
    <property type="molecule type" value="Genomic_DNA"/>
</dbReference>
<evidence type="ECO:0000313" key="4">
    <source>
        <dbReference type="Proteomes" id="UP001595696"/>
    </source>
</evidence>
<dbReference type="Pfam" id="PF19877">
    <property type="entry name" value="DUF6350"/>
    <property type="match status" value="1"/>
</dbReference>
<feature type="transmembrane region" description="Helical" evidence="2">
    <location>
        <begin position="130"/>
        <end position="152"/>
    </location>
</feature>
<feature type="transmembrane region" description="Helical" evidence="2">
    <location>
        <begin position="283"/>
        <end position="302"/>
    </location>
</feature>
<dbReference type="Proteomes" id="UP001595696">
    <property type="component" value="Unassembled WGS sequence"/>
</dbReference>
<gene>
    <name evidence="3" type="ORF">ACFO0B_00460</name>
</gene>
<feature type="compositionally biased region" description="Basic and acidic residues" evidence="1">
    <location>
        <begin position="543"/>
        <end position="563"/>
    </location>
</feature>
<dbReference type="InterPro" id="IPR045931">
    <property type="entry name" value="DUF6350"/>
</dbReference>
<keyword evidence="2" id="KW-0472">Membrane</keyword>
<feature type="compositionally biased region" description="Basic and acidic residues" evidence="1">
    <location>
        <begin position="7"/>
        <end position="27"/>
    </location>
</feature>
<name>A0ABV8DKF3_9NOCA</name>
<accession>A0ABV8DKF3</accession>
<sequence>MSAPRTTAERRRPTRPGPERHGPEGHGPEGGWALSPERARVLLLVAARPATFALTIATVLILTTLLAAGSGTGGGAGAIAASWLAIHQVPLTIGKTTLGALPLLATALLVWGVARECAHAVRPGANRVDLSWILGAALLGPLVVTSICIAVTEDASAVVALQPPNPLAAFLWVFGWHLLGAGAGIATRLHDVDLPLPQPPRLVLAGLRAGGLIVLRMLACAAVVVVLALFARGSAVLDAYAGADGVVGVLGLTLLSIGYLPNVVVATVSVLLGPGAQLGGAEFGLFGVVGGAVPGLPVLAAVPTGPAAGWWPALLVLPAAVGALGGLDTARTSDDRLTAPWATLTAAGSATLALLLLGAVSGGTLGDAGRVGMLLPAFAVISFGWFALFGYAGMALGRRWNVELRRPRLRRPAPVAERTAAVPYDEYGFDADGFDRDGYDRDGFDAHGYDAHGYDHEGYDERGYHEDGLHEDGYDDDGFDRHGFDEDGYDTEGYHRDEYDDEDGEQAAAGGGAAEYSDDRSADAEVGSGADGDRAAPGSGDARYADDDGDHSASGRDEADGARADAGPGDDPDHPGARYLDAGAEEPFDAELLDSDDPVGTARTPSATTGTTPEILDAEIVDADLPDGGRTPGR</sequence>
<protein>
    <submittedName>
        <fullName evidence="3">DUF6350 family protein</fullName>
    </submittedName>
</protein>